<dbReference type="AlphaFoldDB" id="A0A521EKR6"/>
<evidence type="ECO:0000313" key="1">
    <source>
        <dbReference type="EMBL" id="SMO84508.1"/>
    </source>
</evidence>
<name>A0A521EKR6_9BACT</name>
<organism evidence="1 2">
    <name type="scientific">Gracilimonas mengyeensis</name>
    <dbReference type="NCBI Taxonomy" id="1302730"/>
    <lineage>
        <taxon>Bacteria</taxon>
        <taxon>Pseudomonadati</taxon>
        <taxon>Balneolota</taxon>
        <taxon>Balneolia</taxon>
        <taxon>Balneolales</taxon>
        <taxon>Balneolaceae</taxon>
        <taxon>Gracilimonas</taxon>
    </lineage>
</organism>
<accession>A0A521EKR6</accession>
<proteinExistence type="predicted"/>
<keyword evidence="2" id="KW-1185">Reference proteome</keyword>
<dbReference type="OrthoDB" id="5408470at2"/>
<reference evidence="1 2" key="1">
    <citation type="submission" date="2017-05" db="EMBL/GenBank/DDBJ databases">
        <authorList>
            <person name="Varghese N."/>
            <person name="Submissions S."/>
        </authorList>
    </citation>
    <scope>NUCLEOTIDE SEQUENCE [LARGE SCALE GENOMIC DNA]</scope>
    <source>
        <strain evidence="1 2">DSM 21985</strain>
    </source>
</reference>
<dbReference type="EMBL" id="FXTP01000012">
    <property type="protein sequence ID" value="SMO84508.1"/>
    <property type="molecule type" value="Genomic_DNA"/>
</dbReference>
<evidence type="ECO:0008006" key="3">
    <source>
        <dbReference type="Google" id="ProtNLM"/>
    </source>
</evidence>
<dbReference type="Proteomes" id="UP000317557">
    <property type="component" value="Unassembled WGS sequence"/>
</dbReference>
<evidence type="ECO:0000313" key="2">
    <source>
        <dbReference type="Proteomes" id="UP000317557"/>
    </source>
</evidence>
<dbReference type="RefSeq" id="WP_142455260.1">
    <property type="nucleotide sequence ID" value="NZ_FXTP01000012.1"/>
</dbReference>
<sequence length="258" mass="29954">MPEPVWTSYSVEEGASPLHLHVDTLHLWIKKYNEEFWIAHTYATADNADPEPDDKTEWERWAPKSDENEIQLRPIFPNLPVIVSSEYPLKLVPGAKIQVYCRVPLWMEISLAKSKYVLQEIPITKLSRTWFGTTLEGELCYWLTSKARRSLEEVESKPYLVNCPIQITNKSHAELNFERFCYRVERLGIYRLKDEYWADETNIVYQGEEQHSDVTMSGKLPAKLGKGELISKPRNPVSKSLATRTFKMLFDDTIISAK</sequence>
<protein>
    <recommendedName>
        <fullName evidence="3">DUF432 domain-containing protein</fullName>
    </recommendedName>
</protein>
<gene>
    <name evidence="1" type="ORF">SAMN06265219_112113</name>
</gene>